<dbReference type="Gene3D" id="3.40.1010.10">
    <property type="entry name" value="Cobalt-precorrin-4 Transmethylase, Domain 1"/>
    <property type="match status" value="1"/>
</dbReference>
<dbReference type="InterPro" id="IPR014776">
    <property type="entry name" value="4pyrrole_Mease_sub2"/>
</dbReference>
<dbReference type="PANTHER" id="PTHR47036">
    <property type="entry name" value="COBALT-FACTOR III C(17)-METHYLTRANSFERASE-RELATED"/>
    <property type="match status" value="1"/>
</dbReference>
<evidence type="ECO:0000313" key="9">
    <source>
        <dbReference type="EMBL" id="GLW65476.1"/>
    </source>
</evidence>
<comment type="pathway">
    <text evidence="1">Cofactor biosynthesis; adenosylcobalamin biosynthesis.</text>
</comment>
<evidence type="ECO:0000259" key="7">
    <source>
        <dbReference type="Pfam" id="PF01890"/>
    </source>
</evidence>
<dbReference type="Pfam" id="PF01890">
    <property type="entry name" value="CbiG_C"/>
    <property type="match status" value="1"/>
</dbReference>
<organism evidence="9 10">
    <name type="scientific">Actinomadura rubrobrunea</name>
    <dbReference type="NCBI Taxonomy" id="115335"/>
    <lineage>
        <taxon>Bacteria</taxon>
        <taxon>Bacillati</taxon>
        <taxon>Actinomycetota</taxon>
        <taxon>Actinomycetes</taxon>
        <taxon>Streptosporangiales</taxon>
        <taxon>Thermomonosporaceae</taxon>
        <taxon>Actinomadura</taxon>
    </lineage>
</organism>
<dbReference type="InterPro" id="IPR021744">
    <property type="entry name" value="CbiG_N"/>
</dbReference>
<dbReference type="SUPFAM" id="SSF53790">
    <property type="entry name" value="Tetrapyrrole methylase"/>
    <property type="match status" value="1"/>
</dbReference>
<proteinExistence type="predicted"/>
<keyword evidence="5" id="KW-0949">S-adenosyl-L-methionine</keyword>
<dbReference type="Proteomes" id="UP001165124">
    <property type="component" value="Unassembled WGS sequence"/>
</dbReference>
<feature type="domain" description="CobE/GbiG C-terminal" evidence="7">
    <location>
        <begin position="209"/>
        <end position="330"/>
    </location>
</feature>
<evidence type="ECO:0000259" key="8">
    <source>
        <dbReference type="Pfam" id="PF11760"/>
    </source>
</evidence>
<comment type="caution">
    <text evidence="9">The sequence shown here is derived from an EMBL/GenBank/DDBJ whole genome shotgun (WGS) entry which is preliminary data.</text>
</comment>
<feature type="domain" description="Tetrapyrrole methylase" evidence="6">
    <location>
        <begin position="339"/>
        <end position="547"/>
    </location>
</feature>
<dbReference type="AlphaFoldDB" id="A0A9W6UVA4"/>
<keyword evidence="4" id="KW-0808">Transferase</keyword>
<dbReference type="GO" id="GO:0008168">
    <property type="term" value="F:methyltransferase activity"/>
    <property type="evidence" value="ECO:0007669"/>
    <property type="project" value="UniProtKB-KW"/>
</dbReference>
<evidence type="ECO:0000256" key="3">
    <source>
        <dbReference type="ARBA" id="ARBA00022603"/>
    </source>
</evidence>
<dbReference type="NCBIfam" id="TIGR01466">
    <property type="entry name" value="cobJ_cbiH"/>
    <property type="match status" value="1"/>
</dbReference>
<dbReference type="InterPro" id="IPR006363">
    <property type="entry name" value="Cbl_synth_CobJ/CibH_dom"/>
</dbReference>
<protein>
    <submittedName>
        <fullName evidence="9">Precorrin-3B C(17)-methyltransferase</fullName>
    </submittedName>
</protein>
<dbReference type="GO" id="GO:0009236">
    <property type="term" value="P:cobalamin biosynthetic process"/>
    <property type="evidence" value="ECO:0007669"/>
    <property type="project" value="UniProtKB-KW"/>
</dbReference>
<dbReference type="Gene3D" id="3.30.950.10">
    <property type="entry name" value="Methyltransferase, Cobalt-precorrin-4 Transmethylase, Domain 2"/>
    <property type="match status" value="1"/>
</dbReference>
<keyword evidence="2" id="KW-0169">Cobalamin biosynthesis</keyword>
<dbReference type="InterPro" id="IPR051810">
    <property type="entry name" value="Precorrin_MeTrfase"/>
</dbReference>
<name>A0A9W6UVA4_9ACTN</name>
<dbReference type="RefSeq" id="WP_067909917.1">
    <property type="nucleotide sequence ID" value="NZ_BSRZ01000009.1"/>
</dbReference>
<accession>A0A9W6UVA4</accession>
<evidence type="ECO:0000313" key="10">
    <source>
        <dbReference type="Proteomes" id="UP001165124"/>
    </source>
</evidence>
<dbReference type="InterPro" id="IPR035996">
    <property type="entry name" value="4pyrrol_Methylase_sf"/>
</dbReference>
<dbReference type="SUPFAM" id="SSF159672">
    <property type="entry name" value="CbiG N-terminal domain-like"/>
    <property type="match status" value="1"/>
</dbReference>
<dbReference type="Pfam" id="PF11760">
    <property type="entry name" value="CbiG_N"/>
    <property type="match status" value="1"/>
</dbReference>
<keyword evidence="3" id="KW-0489">Methyltransferase</keyword>
<dbReference type="EMBL" id="BSRZ01000009">
    <property type="protein sequence ID" value="GLW65476.1"/>
    <property type="molecule type" value="Genomic_DNA"/>
</dbReference>
<sequence>MTIGIVAATASGRTAAAALAAAWPDEVRLFTDVKAADGLREAWRTCDAIVGFLAVGATVRVLAPLLDGKAADPAVVCVDEGRRFAVAVLGGHRGANDLAHRLAGVLGCTPVVTTASDQADVAPLDSYGADLGFTVHDPGALARVGAAVLSGEPVLLEGADDWPLPALPPNVRARFGGDEPSAAILVTDAADIPRAGRSGDPLVYRPPSLVVGVGSARGVGAEEVGELVDRALASAGLSPASVRCVATVDLKADEEGILEAARRRGWPVVTYPADVLADVRVPNPSPVVAAEVGTPSVAEAAALHAARSSGRGAELVAEKTKSTCATAAVARLRPRGRLGIVGLGPGARDLLTPRAAETLRRSSVVVGLDQYVDQVRDLLRPGTRVIASGLGQEEERARTAVREAAAGRAVALVGSGDAGVYAMAAPALEMLAAEGAAHAVDVDGVPGITAAAAASALLGAPLGHDHAYVSLSDLHTPWEVIERRVRAAAEGDFTVCFYNPRSRTRDWQLPKALDILAEHRPPDTPVGIVRNASRPDESVTLTTLAEADPAQVDMYTVVLVGSSRSRTMAGRFVTPRGYRWA</sequence>
<dbReference type="InterPro" id="IPR014777">
    <property type="entry name" value="4pyrrole_Mease_sub1"/>
</dbReference>
<evidence type="ECO:0000256" key="5">
    <source>
        <dbReference type="ARBA" id="ARBA00022691"/>
    </source>
</evidence>
<dbReference type="InterPro" id="IPR002750">
    <property type="entry name" value="CobE/GbiG_C"/>
</dbReference>
<dbReference type="Gene3D" id="3.40.50.11220">
    <property type="match status" value="1"/>
</dbReference>
<evidence type="ECO:0000256" key="4">
    <source>
        <dbReference type="ARBA" id="ARBA00022679"/>
    </source>
</evidence>
<gene>
    <name evidence="9" type="ORF">Arub01_37200</name>
</gene>
<dbReference type="InterPro" id="IPR000878">
    <property type="entry name" value="4pyrrol_Mease"/>
</dbReference>
<dbReference type="GO" id="GO:0032259">
    <property type="term" value="P:methylation"/>
    <property type="evidence" value="ECO:0007669"/>
    <property type="project" value="UniProtKB-KW"/>
</dbReference>
<dbReference type="InterPro" id="IPR036518">
    <property type="entry name" value="CobE/GbiG_C_sf"/>
</dbReference>
<evidence type="ECO:0000256" key="1">
    <source>
        <dbReference type="ARBA" id="ARBA00004953"/>
    </source>
</evidence>
<feature type="domain" description="Cobalamin synthesis G N-terminal" evidence="8">
    <location>
        <begin position="39"/>
        <end position="117"/>
    </location>
</feature>
<reference evidence="9" key="1">
    <citation type="submission" date="2023-02" db="EMBL/GenBank/DDBJ databases">
        <title>Actinomadura rubrobrunea NBRC 14622.</title>
        <authorList>
            <person name="Ichikawa N."/>
            <person name="Sato H."/>
            <person name="Tonouchi N."/>
        </authorList>
    </citation>
    <scope>NUCLEOTIDE SEQUENCE</scope>
    <source>
        <strain evidence="9">NBRC 14622</strain>
    </source>
</reference>
<keyword evidence="10" id="KW-1185">Reference proteome</keyword>
<dbReference type="Gene3D" id="3.30.420.180">
    <property type="entry name" value="CobE/GbiG C-terminal domain"/>
    <property type="match status" value="1"/>
</dbReference>
<dbReference type="Pfam" id="PF00590">
    <property type="entry name" value="TP_methylase"/>
    <property type="match status" value="1"/>
</dbReference>
<evidence type="ECO:0000256" key="2">
    <source>
        <dbReference type="ARBA" id="ARBA00022573"/>
    </source>
</evidence>
<evidence type="ECO:0000259" key="6">
    <source>
        <dbReference type="Pfam" id="PF00590"/>
    </source>
</evidence>
<dbReference type="CDD" id="cd11646">
    <property type="entry name" value="Precorrin_3B_C17_MT"/>
    <property type="match status" value="1"/>
</dbReference>
<dbReference type="PANTHER" id="PTHR47036:SF1">
    <property type="entry name" value="COBALT-FACTOR III C(17)-METHYLTRANSFERASE-RELATED"/>
    <property type="match status" value="1"/>
</dbReference>
<dbReference type="SUPFAM" id="SSF159664">
    <property type="entry name" value="CobE/GbiG C-terminal domain-like"/>
    <property type="match status" value="1"/>
</dbReference>
<dbReference type="InterPro" id="IPR038029">
    <property type="entry name" value="GbiG_N_sf"/>
</dbReference>